<name>A0ACB7XWS5_9ERIC</name>
<comment type="caution">
    <text evidence="1">The sequence shown here is derived from an EMBL/GenBank/DDBJ whole genome shotgun (WGS) entry which is preliminary data.</text>
</comment>
<dbReference type="EMBL" id="CM037155">
    <property type="protein sequence ID" value="KAH7845636.1"/>
    <property type="molecule type" value="Genomic_DNA"/>
</dbReference>
<evidence type="ECO:0000313" key="1">
    <source>
        <dbReference type="EMBL" id="KAH7845636.1"/>
    </source>
</evidence>
<proteinExistence type="predicted"/>
<keyword evidence="2" id="KW-1185">Reference proteome</keyword>
<protein>
    <submittedName>
        <fullName evidence="1">Uncharacterized protein</fullName>
    </submittedName>
</protein>
<sequence>MLFTPSFYPCLFPKADNTRSRLGFILAVRTQVFSHLIVVFAYRESLVQFFPSIPIAMDDKDQVVGIETIAPLIEQLGKAFLELEAHNDAAEDNVQWSEIEEYFRHLETTMKKKIEELELKEKEFKEKESGTSAFLAERESVVAAKEQDLLDRIQELKDAAVAAIAEAMAKYQPQPLEAIDGDDKETKVSSSLDDTNTVLIDAPEENSQNTTGENAEGDEVVEPRPELMQFCEQMDVKGLLSYTMENKKDINALRAELSVALKSATEPSNLVLASLEGFYPPTQEGEENDDDALRGMRQSCIMFMEAMTTLLKRADDNLLSPESKQQAKAIADDWKPKLAAANGNSLEAKAFLQLLATFRIASEFDKEELCKLVLLAVANQRRAPELCRSLGLTDQMPGFIEELVESGRQIDAVHFVHAFKLTESFPPVPLLKTYLKDLRRNSQGKPGGGGTGAMNEANAQELAALRAVIRCVRDYNLEAEYPLDPLQKRVAQLENSRPDKKRPVESVKQQQYKKPRANGGRFGSRAPGHGRSGPPPAAAAAGGGRQVPPVYGERTTLYAGMTERYPPAVPTAYDYENPSQSAYAQQAYDQRSYYYPQDDQRVAPSTYAAPPSSYGGYAGSGAQPSHQQFM</sequence>
<gene>
    <name evidence="1" type="ORF">Vadar_004251</name>
</gene>
<organism evidence="1 2">
    <name type="scientific">Vaccinium darrowii</name>
    <dbReference type="NCBI Taxonomy" id="229202"/>
    <lineage>
        <taxon>Eukaryota</taxon>
        <taxon>Viridiplantae</taxon>
        <taxon>Streptophyta</taxon>
        <taxon>Embryophyta</taxon>
        <taxon>Tracheophyta</taxon>
        <taxon>Spermatophyta</taxon>
        <taxon>Magnoliopsida</taxon>
        <taxon>eudicotyledons</taxon>
        <taxon>Gunneridae</taxon>
        <taxon>Pentapetalae</taxon>
        <taxon>asterids</taxon>
        <taxon>Ericales</taxon>
        <taxon>Ericaceae</taxon>
        <taxon>Vaccinioideae</taxon>
        <taxon>Vaccinieae</taxon>
        <taxon>Vaccinium</taxon>
    </lineage>
</organism>
<evidence type="ECO:0000313" key="2">
    <source>
        <dbReference type="Proteomes" id="UP000828048"/>
    </source>
</evidence>
<reference evidence="1 2" key="1">
    <citation type="journal article" date="2021" name="Hortic Res">
        <title>High-quality reference genome and annotation aids understanding of berry development for evergreen blueberry (Vaccinium darrowii).</title>
        <authorList>
            <person name="Yu J."/>
            <person name="Hulse-Kemp A.M."/>
            <person name="Babiker E."/>
            <person name="Staton M."/>
        </authorList>
    </citation>
    <scope>NUCLEOTIDE SEQUENCE [LARGE SCALE GENOMIC DNA]</scope>
    <source>
        <strain evidence="2">cv. NJ 8807/NJ 8810</strain>
        <tissue evidence="1">Young leaf</tissue>
    </source>
</reference>
<dbReference type="Proteomes" id="UP000828048">
    <property type="component" value="Chromosome 5"/>
</dbReference>
<accession>A0ACB7XWS5</accession>